<dbReference type="Proteomes" id="UP000887581">
    <property type="component" value="Unplaced"/>
</dbReference>
<evidence type="ECO:0000313" key="1">
    <source>
        <dbReference type="Proteomes" id="UP000887581"/>
    </source>
</evidence>
<evidence type="ECO:0000313" key="2">
    <source>
        <dbReference type="WBParaSite" id="sdigi.contig113.g4594.t1"/>
    </source>
</evidence>
<dbReference type="AlphaFoldDB" id="A0A915PD40"/>
<proteinExistence type="predicted"/>
<accession>A0A915PD40</accession>
<dbReference type="WBParaSite" id="sdigi.contig113.g4594.t1">
    <property type="protein sequence ID" value="sdigi.contig113.g4594.t1"/>
    <property type="gene ID" value="sdigi.contig113.g4594"/>
</dbReference>
<reference evidence="2" key="1">
    <citation type="submission" date="2022-11" db="UniProtKB">
        <authorList>
            <consortium name="WormBaseParasite"/>
        </authorList>
    </citation>
    <scope>IDENTIFICATION</scope>
</reference>
<name>A0A915PD40_9BILA</name>
<organism evidence="1 2">
    <name type="scientific">Setaria digitata</name>
    <dbReference type="NCBI Taxonomy" id="48799"/>
    <lineage>
        <taxon>Eukaryota</taxon>
        <taxon>Metazoa</taxon>
        <taxon>Ecdysozoa</taxon>
        <taxon>Nematoda</taxon>
        <taxon>Chromadorea</taxon>
        <taxon>Rhabditida</taxon>
        <taxon>Spirurina</taxon>
        <taxon>Spiruromorpha</taxon>
        <taxon>Filarioidea</taxon>
        <taxon>Setariidae</taxon>
        <taxon>Setaria</taxon>
    </lineage>
</organism>
<keyword evidence="1" id="KW-1185">Reference proteome</keyword>
<protein>
    <submittedName>
        <fullName evidence="2">Uncharacterized protein</fullName>
    </submittedName>
</protein>
<sequence length="39" mass="4016">MSAIVGTLIADLASALQVPLIRGENLTEVDGMSDSSPGW</sequence>